<dbReference type="Pfam" id="PF03466">
    <property type="entry name" value="LysR_substrate"/>
    <property type="match status" value="1"/>
</dbReference>
<accession>A0ABX7B9E7</accession>
<feature type="domain" description="HTH lysR-type" evidence="6">
    <location>
        <begin position="5"/>
        <end position="62"/>
    </location>
</feature>
<evidence type="ECO:0000256" key="3">
    <source>
        <dbReference type="ARBA" id="ARBA00023125"/>
    </source>
</evidence>
<dbReference type="InterPro" id="IPR036388">
    <property type="entry name" value="WH-like_DNA-bd_sf"/>
</dbReference>
<dbReference type="SUPFAM" id="SSF46785">
    <property type="entry name" value="Winged helix' DNA-binding domain"/>
    <property type="match status" value="1"/>
</dbReference>
<evidence type="ECO:0000313" key="8">
    <source>
        <dbReference type="Proteomes" id="UP000595197"/>
    </source>
</evidence>
<comment type="similarity">
    <text evidence="1">Belongs to the LysR transcriptional regulatory family.</text>
</comment>
<evidence type="ECO:0000313" key="7">
    <source>
        <dbReference type="EMBL" id="QQP90240.1"/>
    </source>
</evidence>
<proteinExistence type="inferred from homology"/>
<keyword evidence="4" id="KW-0010">Activator</keyword>
<evidence type="ECO:0000256" key="1">
    <source>
        <dbReference type="ARBA" id="ARBA00009437"/>
    </source>
</evidence>
<dbReference type="CDD" id="cd08411">
    <property type="entry name" value="PBP2_OxyR"/>
    <property type="match status" value="1"/>
</dbReference>
<dbReference type="Gene3D" id="1.10.10.10">
    <property type="entry name" value="Winged helix-like DNA-binding domain superfamily/Winged helix DNA-binding domain"/>
    <property type="match status" value="1"/>
</dbReference>
<keyword evidence="3" id="KW-0238">DNA-binding</keyword>
<reference evidence="7" key="1">
    <citation type="submission" date="2021-02" db="EMBL/GenBank/DDBJ databases">
        <title>Skermanella TT6 skin isolate.</title>
        <authorList>
            <person name="Lee K."/>
            <person name="Ganzorig M."/>
        </authorList>
    </citation>
    <scope>NUCLEOTIDE SEQUENCE</scope>
    <source>
        <strain evidence="7">TT6</strain>
    </source>
</reference>
<evidence type="ECO:0000259" key="6">
    <source>
        <dbReference type="PROSITE" id="PS50931"/>
    </source>
</evidence>
<evidence type="ECO:0000256" key="4">
    <source>
        <dbReference type="ARBA" id="ARBA00023159"/>
    </source>
</evidence>
<dbReference type="InterPro" id="IPR000847">
    <property type="entry name" value="LysR_HTH_N"/>
</dbReference>
<dbReference type="PANTHER" id="PTHR30346:SF26">
    <property type="entry name" value="HYDROGEN PEROXIDE-INDUCIBLE GENES ACTIVATOR"/>
    <property type="match status" value="1"/>
</dbReference>
<protein>
    <submittedName>
        <fullName evidence="7">LysR family transcriptional regulator</fullName>
    </submittedName>
</protein>
<dbReference type="Pfam" id="PF00126">
    <property type="entry name" value="HTH_1"/>
    <property type="match status" value="1"/>
</dbReference>
<keyword evidence="2" id="KW-0805">Transcription regulation</keyword>
<dbReference type="Proteomes" id="UP000595197">
    <property type="component" value="Chromosome"/>
</dbReference>
<keyword evidence="5" id="KW-0804">Transcription</keyword>
<sequence>MSQAVTLKHLRYLVAVADTLHFGRAADAANISQPSLSAQIQQLEEALGTQLVERTKRRVMLTPIGTEVAERARRILAEVRDLADSVQGVAAPLAGDLRLGVIPTVGPYLLPRVLPSLRRTYPDLRLYLREDQTGRLVERLKGGDLDTLMLAMPVAEPSFEAEPLFDETFVVALPAGHRLAARNQVSESDLADEQVLLLEDGHCFRDQALAVCGHARARDRESFAATSLDTLREMVASRIGITLLPALSVTGASAPNGSVEIRPFAPPCPSRRIALVWRREAARSREFRELAQFLRDNLPLGAQPVG</sequence>
<dbReference type="PANTHER" id="PTHR30346">
    <property type="entry name" value="TRANSCRIPTIONAL DUAL REGULATOR HCAR-RELATED"/>
    <property type="match status" value="1"/>
</dbReference>
<keyword evidence="8" id="KW-1185">Reference proteome</keyword>
<name>A0ABX7B9E7_9PROT</name>
<evidence type="ECO:0000256" key="2">
    <source>
        <dbReference type="ARBA" id="ARBA00023015"/>
    </source>
</evidence>
<dbReference type="Gene3D" id="3.40.190.10">
    <property type="entry name" value="Periplasmic binding protein-like II"/>
    <property type="match status" value="2"/>
</dbReference>
<evidence type="ECO:0000256" key="5">
    <source>
        <dbReference type="ARBA" id="ARBA00023163"/>
    </source>
</evidence>
<dbReference type="PROSITE" id="PS50931">
    <property type="entry name" value="HTH_LYSR"/>
    <property type="match status" value="1"/>
</dbReference>
<dbReference type="RefSeq" id="WP_201077206.1">
    <property type="nucleotide sequence ID" value="NZ_CP067420.1"/>
</dbReference>
<dbReference type="InterPro" id="IPR005119">
    <property type="entry name" value="LysR_subst-bd"/>
</dbReference>
<organism evidence="7 8">
    <name type="scientific">Skermanella cutis</name>
    <dbReference type="NCBI Taxonomy" id="2775420"/>
    <lineage>
        <taxon>Bacteria</taxon>
        <taxon>Pseudomonadati</taxon>
        <taxon>Pseudomonadota</taxon>
        <taxon>Alphaproteobacteria</taxon>
        <taxon>Rhodospirillales</taxon>
        <taxon>Azospirillaceae</taxon>
        <taxon>Skermanella</taxon>
    </lineage>
</organism>
<dbReference type="InterPro" id="IPR036390">
    <property type="entry name" value="WH_DNA-bd_sf"/>
</dbReference>
<gene>
    <name evidence="7" type="ORF">IGS68_02980</name>
</gene>
<dbReference type="PRINTS" id="PR00039">
    <property type="entry name" value="HTHLYSR"/>
</dbReference>
<dbReference type="SUPFAM" id="SSF53850">
    <property type="entry name" value="Periplasmic binding protein-like II"/>
    <property type="match status" value="1"/>
</dbReference>
<dbReference type="EMBL" id="CP067420">
    <property type="protein sequence ID" value="QQP90240.1"/>
    <property type="molecule type" value="Genomic_DNA"/>
</dbReference>